<feature type="domain" description="SHSP" evidence="4">
    <location>
        <begin position="283"/>
        <end position="402"/>
    </location>
</feature>
<gene>
    <name evidence="5" type="ORF">BD626DRAFT_132890</name>
</gene>
<dbReference type="PROSITE" id="PS01031">
    <property type="entry name" value="SHSP"/>
    <property type="match status" value="1"/>
</dbReference>
<dbReference type="CDD" id="cd06464">
    <property type="entry name" value="ACD_sHsps-like"/>
    <property type="match status" value="1"/>
</dbReference>
<evidence type="ECO:0000256" key="1">
    <source>
        <dbReference type="PROSITE-ProRule" id="PRU00285"/>
    </source>
</evidence>
<reference evidence="5 6" key="1">
    <citation type="journal article" date="2019" name="New Phytol.">
        <title>Comparative genomics reveals unique wood-decay strategies and fruiting body development in the Schizophyllaceae.</title>
        <authorList>
            <person name="Almasi E."/>
            <person name="Sahu N."/>
            <person name="Krizsan K."/>
            <person name="Balint B."/>
            <person name="Kovacs G.M."/>
            <person name="Kiss B."/>
            <person name="Cseklye J."/>
            <person name="Drula E."/>
            <person name="Henrissat B."/>
            <person name="Nagy I."/>
            <person name="Chovatia M."/>
            <person name="Adam C."/>
            <person name="LaButti K."/>
            <person name="Lipzen A."/>
            <person name="Riley R."/>
            <person name="Grigoriev I.V."/>
            <person name="Nagy L.G."/>
        </authorList>
    </citation>
    <scope>NUCLEOTIDE SEQUENCE [LARGE SCALE GENOMIC DNA]</scope>
    <source>
        <strain evidence="5 6">NL-1724</strain>
    </source>
</reference>
<dbReference type="STRING" id="97359.A0A550C6P0"/>
<feature type="region of interest" description="Disordered" evidence="3">
    <location>
        <begin position="1"/>
        <end position="212"/>
    </location>
</feature>
<dbReference type="OrthoDB" id="1431247at2759"/>
<evidence type="ECO:0000313" key="5">
    <source>
        <dbReference type="EMBL" id="TRM60452.1"/>
    </source>
</evidence>
<dbReference type="Pfam" id="PF00011">
    <property type="entry name" value="HSP20"/>
    <property type="match status" value="1"/>
</dbReference>
<feature type="compositionally biased region" description="Low complexity" evidence="3">
    <location>
        <begin position="51"/>
        <end position="68"/>
    </location>
</feature>
<evidence type="ECO:0000256" key="2">
    <source>
        <dbReference type="RuleBase" id="RU003616"/>
    </source>
</evidence>
<dbReference type="Proteomes" id="UP000320762">
    <property type="component" value="Unassembled WGS sequence"/>
</dbReference>
<feature type="compositionally biased region" description="Basic and acidic residues" evidence="3">
    <location>
        <begin position="117"/>
        <end position="131"/>
    </location>
</feature>
<dbReference type="Gene3D" id="2.60.40.790">
    <property type="match status" value="1"/>
</dbReference>
<feature type="compositionally biased region" description="Low complexity" evidence="3">
    <location>
        <begin position="196"/>
        <end position="212"/>
    </location>
</feature>
<dbReference type="AlphaFoldDB" id="A0A550C6P0"/>
<feature type="compositionally biased region" description="Polar residues" evidence="3">
    <location>
        <begin position="175"/>
        <end position="190"/>
    </location>
</feature>
<protein>
    <recommendedName>
        <fullName evidence="4">SHSP domain-containing protein</fullName>
    </recommendedName>
</protein>
<accession>A0A550C6P0</accession>
<name>A0A550C6P0_9AGAR</name>
<comment type="caution">
    <text evidence="5">The sequence shown here is derived from an EMBL/GenBank/DDBJ whole genome shotgun (WGS) entry which is preliminary data.</text>
</comment>
<comment type="similarity">
    <text evidence="1 2">Belongs to the small heat shock protein (HSP20) family.</text>
</comment>
<dbReference type="EMBL" id="VDMD01000022">
    <property type="protein sequence ID" value="TRM60452.1"/>
    <property type="molecule type" value="Genomic_DNA"/>
</dbReference>
<feature type="compositionally biased region" description="Pro residues" evidence="3">
    <location>
        <begin position="99"/>
        <end position="114"/>
    </location>
</feature>
<feature type="compositionally biased region" description="Polar residues" evidence="3">
    <location>
        <begin position="72"/>
        <end position="90"/>
    </location>
</feature>
<feature type="compositionally biased region" description="Polar residues" evidence="3">
    <location>
        <begin position="132"/>
        <end position="141"/>
    </location>
</feature>
<keyword evidence="6" id="KW-1185">Reference proteome</keyword>
<dbReference type="InterPro" id="IPR002068">
    <property type="entry name" value="A-crystallin/Hsp20_dom"/>
</dbReference>
<dbReference type="SUPFAM" id="SSF49764">
    <property type="entry name" value="HSP20-like chaperones"/>
    <property type="match status" value="1"/>
</dbReference>
<evidence type="ECO:0000256" key="3">
    <source>
        <dbReference type="SAM" id="MobiDB-lite"/>
    </source>
</evidence>
<dbReference type="InterPro" id="IPR008978">
    <property type="entry name" value="HSP20-like_chaperone"/>
</dbReference>
<proteinExistence type="inferred from homology"/>
<evidence type="ECO:0000313" key="6">
    <source>
        <dbReference type="Proteomes" id="UP000320762"/>
    </source>
</evidence>
<organism evidence="5 6">
    <name type="scientific">Schizophyllum amplum</name>
    <dbReference type="NCBI Taxonomy" id="97359"/>
    <lineage>
        <taxon>Eukaryota</taxon>
        <taxon>Fungi</taxon>
        <taxon>Dikarya</taxon>
        <taxon>Basidiomycota</taxon>
        <taxon>Agaricomycotina</taxon>
        <taxon>Agaricomycetes</taxon>
        <taxon>Agaricomycetidae</taxon>
        <taxon>Agaricales</taxon>
        <taxon>Schizophyllaceae</taxon>
        <taxon>Schizophyllum</taxon>
    </lineage>
</organism>
<sequence>MSYNAPYPGQYAGSQSNPPTPHEGAPPIWDTSLQQQPQESPRLRQQHTQHHSQQQQQHSQQELAQQALSPHTHLSPNSIFQLDDSLSQAGLPNLSSFHLPPPPSLRPSHLPPVGPSHEPEPSRPGDHDPSRVHSSLSSNAPGGSGMLHRTAPTGRRVHPYQRPQSVAPMGARHSVPSSQHVRYGQLSMQSGAGPVPMQSRHPSPSSSSATSPIAGIAGHLAAAGFVQQQAQRSVPFVSSLLYCAVDRLPSVQATSPITLPSAQFPPLAQGGERGSVSHREVYSRVLSLRTETFYDDTLGEYSALLEVPGVRPSDLSVTLVKNAHSRAQEIIVQGQRQDPASEGKGQRICQGLVYGRFRKVLAVGSEVKSENVLARMANGILTITVRFGPPAPLPEPRAIMIL</sequence>
<evidence type="ECO:0000259" key="4">
    <source>
        <dbReference type="PROSITE" id="PS01031"/>
    </source>
</evidence>